<sequence>MCCCFGSRGEHVEPVKKISQQEFDEKKKLYESSSHRSFVPSDLHRRDPSRGSSTSRNGNRGSQSGSGGIRDSRGYSSSGDSHRYSNGGYGQEGYSQGGRSQLSLGTRALGSGLGSTSREFSMIFGRGEKAKKTCPEEKIQCRTSICDTSIRIFETLSGTSHHTTHHPPLNSIV</sequence>
<feature type="compositionally biased region" description="Low complexity" evidence="1">
    <location>
        <begin position="50"/>
        <end position="63"/>
    </location>
</feature>
<feature type="compositionally biased region" description="Low complexity" evidence="1">
    <location>
        <begin position="92"/>
        <end position="101"/>
    </location>
</feature>
<dbReference type="OrthoDB" id="3562847at2759"/>
<feature type="region of interest" description="Disordered" evidence="1">
    <location>
        <begin position="26"/>
        <end position="112"/>
    </location>
</feature>
<reference evidence="2 3" key="1">
    <citation type="submission" date="2017-12" db="EMBL/GenBank/DDBJ databases">
        <title>Comparative genomics of Botrytis spp.</title>
        <authorList>
            <person name="Valero-Jimenez C.A."/>
            <person name="Tapia P."/>
            <person name="Veloso J."/>
            <person name="Silva-Moreno E."/>
            <person name="Staats M."/>
            <person name="Valdes J.H."/>
            <person name="Van Kan J.A.L."/>
        </authorList>
    </citation>
    <scope>NUCLEOTIDE SEQUENCE [LARGE SCALE GENOMIC DNA]</scope>
    <source>
        <strain evidence="2 3">Bt9001</strain>
    </source>
</reference>
<evidence type="ECO:0000313" key="3">
    <source>
        <dbReference type="Proteomes" id="UP000297777"/>
    </source>
</evidence>
<dbReference type="Proteomes" id="UP000297777">
    <property type="component" value="Unassembled WGS sequence"/>
</dbReference>
<gene>
    <name evidence="2" type="ORF">BTUL_0042g00580</name>
</gene>
<name>A0A4Z1F2D8_9HELO</name>
<dbReference type="EMBL" id="PQXH01000042">
    <property type="protein sequence ID" value="TGO15287.1"/>
    <property type="molecule type" value="Genomic_DNA"/>
</dbReference>
<evidence type="ECO:0000256" key="1">
    <source>
        <dbReference type="SAM" id="MobiDB-lite"/>
    </source>
</evidence>
<organism evidence="2 3">
    <name type="scientific">Botrytis tulipae</name>
    <dbReference type="NCBI Taxonomy" id="87230"/>
    <lineage>
        <taxon>Eukaryota</taxon>
        <taxon>Fungi</taxon>
        <taxon>Dikarya</taxon>
        <taxon>Ascomycota</taxon>
        <taxon>Pezizomycotina</taxon>
        <taxon>Leotiomycetes</taxon>
        <taxon>Helotiales</taxon>
        <taxon>Sclerotiniaceae</taxon>
        <taxon>Botrytis</taxon>
    </lineage>
</organism>
<evidence type="ECO:0000313" key="2">
    <source>
        <dbReference type="EMBL" id="TGO15287.1"/>
    </source>
</evidence>
<accession>A0A4Z1F2D8</accession>
<comment type="caution">
    <text evidence="2">The sequence shown here is derived from an EMBL/GenBank/DDBJ whole genome shotgun (WGS) entry which is preliminary data.</text>
</comment>
<dbReference type="AlphaFoldDB" id="A0A4Z1F2D8"/>
<protein>
    <submittedName>
        <fullName evidence="2">Uncharacterized protein</fullName>
    </submittedName>
</protein>
<proteinExistence type="predicted"/>
<keyword evidence="3" id="KW-1185">Reference proteome</keyword>